<evidence type="ECO:0000256" key="2">
    <source>
        <dbReference type="ARBA" id="ARBA00022603"/>
    </source>
</evidence>
<dbReference type="Gene3D" id="2.170.270.10">
    <property type="entry name" value="SET domain"/>
    <property type="match status" value="1"/>
</dbReference>
<proteinExistence type="predicted"/>
<evidence type="ECO:0000256" key="1">
    <source>
        <dbReference type="ARBA" id="ARBA00004123"/>
    </source>
</evidence>
<evidence type="ECO:0000313" key="9">
    <source>
        <dbReference type="WBParaSite" id="nRc.2.0.1.t35940-RA"/>
    </source>
</evidence>
<dbReference type="OMA" id="TEINDHA"/>
<keyword evidence="8" id="KW-1185">Reference proteome</keyword>
<protein>
    <submittedName>
        <fullName evidence="9">SET domain-containing protein</fullName>
    </submittedName>
</protein>
<dbReference type="SUPFAM" id="SSF82199">
    <property type="entry name" value="SET domain"/>
    <property type="match status" value="1"/>
</dbReference>
<evidence type="ECO:0000259" key="7">
    <source>
        <dbReference type="PROSITE" id="PS50280"/>
    </source>
</evidence>
<sequence length="279" mass="31153">MLWNLVLDMENGVTIQPQKHNCDKNEKVIRQLTIQELQKIGSYYDDLNNSAENEKQMVKKLKCQKCKLWLPGLCYKHPLVFIKEKVPISRFYHVGETFPPFLFLAPSTIPRAGKGVFTRAVLPTGLCFGPYAGFASSDMAASKTSGYSWRITKPGDVVVWVDAKNELGSNWMRYANCPRFEEEQNMVAYSFHSQMYYYTYKNVAAGSELMVWYGSKYGEMLGIPHAKYGLTSLAPKKLPNVNYDRLHTAGSSTSGTSTTASSGNSATSTGNRKAASSSK</sequence>
<feature type="region of interest" description="Disordered" evidence="6">
    <location>
        <begin position="244"/>
        <end position="279"/>
    </location>
</feature>
<dbReference type="InterPro" id="IPR001214">
    <property type="entry name" value="SET_dom"/>
</dbReference>
<keyword evidence="4" id="KW-0949">S-adenosyl-L-methionine</keyword>
<name>A0A915KC49_ROMCU</name>
<reference evidence="9" key="1">
    <citation type="submission" date="2022-11" db="UniProtKB">
        <authorList>
            <consortium name="WormBaseParasite"/>
        </authorList>
    </citation>
    <scope>IDENTIFICATION</scope>
</reference>
<dbReference type="InterPro" id="IPR046341">
    <property type="entry name" value="SET_dom_sf"/>
</dbReference>
<keyword evidence="2" id="KW-0489">Methyltransferase</keyword>
<dbReference type="CDD" id="cd19193">
    <property type="entry name" value="PR-SET_PRDM7_9"/>
    <property type="match status" value="1"/>
</dbReference>
<dbReference type="AlphaFoldDB" id="A0A915KC49"/>
<dbReference type="Pfam" id="PF21549">
    <property type="entry name" value="PRDM2_PR"/>
    <property type="match status" value="1"/>
</dbReference>
<evidence type="ECO:0000256" key="4">
    <source>
        <dbReference type="ARBA" id="ARBA00022691"/>
    </source>
</evidence>
<comment type="subcellular location">
    <subcellularLocation>
        <location evidence="1">Nucleus</location>
    </subcellularLocation>
</comment>
<dbReference type="GO" id="GO:0042054">
    <property type="term" value="F:histone methyltransferase activity"/>
    <property type="evidence" value="ECO:0007669"/>
    <property type="project" value="InterPro"/>
</dbReference>
<feature type="compositionally biased region" description="Low complexity" evidence="6">
    <location>
        <begin position="248"/>
        <end position="271"/>
    </location>
</feature>
<accession>A0A915KC49</accession>
<dbReference type="WBParaSite" id="nRc.2.0.1.t35940-RA">
    <property type="protein sequence ID" value="nRc.2.0.1.t35940-RA"/>
    <property type="gene ID" value="nRc.2.0.1.g35940"/>
</dbReference>
<evidence type="ECO:0000313" key="8">
    <source>
        <dbReference type="Proteomes" id="UP000887565"/>
    </source>
</evidence>
<keyword evidence="5" id="KW-0539">Nucleus</keyword>
<keyword evidence="3" id="KW-0808">Transferase</keyword>
<feature type="domain" description="SET" evidence="7">
    <location>
        <begin position="100"/>
        <end position="214"/>
    </location>
</feature>
<dbReference type="GO" id="GO:0005634">
    <property type="term" value="C:nucleus"/>
    <property type="evidence" value="ECO:0007669"/>
    <property type="project" value="UniProtKB-SubCell"/>
</dbReference>
<evidence type="ECO:0000256" key="6">
    <source>
        <dbReference type="SAM" id="MobiDB-lite"/>
    </source>
</evidence>
<evidence type="ECO:0000256" key="5">
    <source>
        <dbReference type="ARBA" id="ARBA00023242"/>
    </source>
</evidence>
<organism evidence="8 9">
    <name type="scientific">Romanomermis culicivorax</name>
    <name type="common">Nematode worm</name>
    <dbReference type="NCBI Taxonomy" id="13658"/>
    <lineage>
        <taxon>Eukaryota</taxon>
        <taxon>Metazoa</taxon>
        <taxon>Ecdysozoa</taxon>
        <taxon>Nematoda</taxon>
        <taxon>Enoplea</taxon>
        <taxon>Dorylaimia</taxon>
        <taxon>Mermithida</taxon>
        <taxon>Mermithoidea</taxon>
        <taxon>Mermithidae</taxon>
        <taxon>Romanomermis</taxon>
    </lineage>
</organism>
<dbReference type="InterPro" id="IPR044417">
    <property type="entry name" value="PRDM7_9_PR-SET"/>
</dbReference>
<dbReference type="GO" id="GO:0032259">
    <property type="term" value="P:methylation"/>
    <property type="evidence" value="ECO:0007669"/>
    <property type="project" value="UniProtKB-KW"/>
</dbReference>
<evidence type="ECO:0000256" key="3">
    <source>
        <dbReference type="ARBA" id="ARBA00022679"/>
    </source>
</evidence>
<dbReference type="Proteomes" id="UP000887565">
    <property type="component" value="Unplaced"/>
</dbReference>
<dbReference type="PROSITE" id="PS50280">
    <property type="entry name" value="SET"/>
    <property type="match status" value="1"/>
</dbReference>